<dbReference type="Proteomes" id="UP000215127">
    <property type="component" value="Chromosome 8"/>
</dbReference>
<reference evidence="2 3" key="1">
    <citation type="submission" date="2016-06" db="EMBL/GenBank/DDBJ databases">
        <authorList>
            <person name="Kjaerup R.B."/>
            <person name="Dalgaard T.S."/>
            <person name="Juul-Madsen H.R."/>
        </authorList>
    </citation>
    <scope>NUCLEOTIDE SEQUENCE [LARGE SCALE GENOMIC DNA]</scope>
</reference>
<dbReference type="EMBL" id="LT853699">
    <property type="protein sequence ID" value="SMQ52998.1"/>
    <property type="molecule type" value="Genomic_DNA"/>
</dbReference>
<evidence type="ECO:0000313" key="2">
    <source>
        <dbReference type="EMBL" id="SMQ52998.1"/>
    </source>
</evidence>
<feature type="compositionally biased region" description="Low complexity" evidence="1">
    <location>
        <begin position="72"/>
        <end position="81"/>
    </location>
</feature>
<dbReference type="STRING" id="1276538.A0A1X7RZZ9"/>
<feature type="region of interest" description="Disordered" evidence="1">
    <location>
        <begin position="61"/>
        <end position="164"/>
    </location>
</feature>
<sequence length="164" mass="17711">MSYNYQIAKDAISQPEKDRAFCIFLNTTNGVTNWEKATTDFKSASVDSMKVSWRNTLKKIEKAGGKLDGDNTSTTPATPKSSAKKRKAEKEDSANDGEDVAPATPAPKKHARGKKAAASTVDKSDDGEYVEAGVPKTPAPKKRTARKTVIKAEDMDDVEGADDE</sequence>
<keyword evidence="3" id="KW-1185">Reference proteome</keyword>
<feature type="compositionally biased region" description="Basic residues" evidence="1">
    <location>
        <begin position="139"/>
        <end position="149"/>
    </location>
</feature>
<feature type="compositionally biased region" description="Acidic residues" evidence="1">
    <location>
        <begin position="154"/>
        <end position="164"/>
    </location>
</feature>
<organism evidence="2 3">
    <name type="scientific">Zymoseptoria tritici (strain ST99CH_3D7)</name>
    <dbReference type="NCBI Taxonomy" id="1276538"/>
    <lineage>
        <taxon>Eukaryota</taxon>
        <taxon>Fungi</taxon>
        <taxon>Dikarya</taxon>
        <taxon>Ascomycota</taxon>
        <taxon>Pezizomycotina</taxon>
        <taxon>Dothideomycetes</taxon>
        <taxon>Dothideomycetidae</taxon>
        <taxon>Mycosphaerellales</taxon>
        <taxon>Mycosphaerellaceae</taxon>
        <taxon>Zymoseptoria</taxon>
    </lineage>
</organism>
<evidence type="ECO:0000313" key="3">
    <source>
        <dbReference type="Proteomes" id="UP000215127"/>
    </source>
</evidence>
<proteinExistence type="predicted"/>
<evidence type="ECO:0000256" key="1">
    <source>
        <dbReference type="SAM" id="MobiDB-lite"/>
    </source>
</evidence>
<dbReference type="AlphaFoldDB" id="A0A1X7RZZ9"/>
<protein>
    <submittedName>
        <fullName evidence="2">Uncharacterized protein</fullName>
    </submittedName>
</protein>
<accession>A0A1X7RZZ9</accession>
<gene>
    <name evidence="2" type="ORF">ZT3D7_G8151</name>
</gene>
<name>A0A1X7RZZ9_ZYMT9</name>